<evidence type="ECO:0000313" key="2">
    <source>
        <dbReference type="Proteomes" id="UP000046395"/>
    </source>
</evidence>
<evidence type="ECO:0000256" key="1">
    <source>
        <dbReference type="SAM" id="MobiDB-lite"/>
    </source>
</evidence>
<feature type="compositionally biased region" description="Basic and acidic residues" evidence="1">
    <location>
        <begin position="68"/>
        <end position="84"/>
    </location>
</feature>
<dbReference type="AlphaFoldDB" id="A0A5S6QK22"/>
<accession>A0A5S6QK22</accession>
<dbReference type="Proteomes" id="UP000046395">
    <property type="component" value="Unassembled WGS sequence"/>
</dbReference>
<dbReference type="WBParaSite" id="TMUE_2000007553.1">
    <property type="protein sequence ID" value="TMUE_2000007553.1"/>
    <property type="gene ID" value="WBGene00289284"/>
</dbReference>
<sequence>MVLCGGLPDPVWLLVYGKQNYGIQVLKRTGARVRRWSCESDTMRSIPSFDSLIRRANKDAQESGSNKGRLEGAKFTGKDERKLMTSESSSQVTTNRDVNEESLLTGKERRRLLRHRWTHFRKLPYILRNKDSKCGMQLSKIPHSVIGLKVYIVPRLHQAWSSGHKVMHKWYKVTREVMRPNIF</sequence>
<keyword evidence="2" id="KW-1185">Reference proteome</keyword>
<evidence type="ECO:0000313" key="3">
    <source>
        <dbReference type="WBParaSite" id="TMUE_2000007553.1"/>
    </source>
</evidence>
<protein>
    <submittedName>
        <fullName evidence="3">Uncharacterized protein</fullName>
    </submittedName>
</protein>
<reference evidence="3" key="1">
    <citation type="submission" date="2019-12" db="UniProtKB">
        <authorList>
            <consortium name="WormBaseParasite"/>
        </authorList>
    </citation>
    <scope>IDENTIFICATION</scope>
</reference>
<proteinExistence type="predicted"/>
<name>A0A5S6QK22_TRIMR</name>
<feature type="compositionally biased region" description="Polar residues" evidence="1">
    <location>
        <begin position="85"/>
        <end position="96"/>
    </location>
</feature>
<organism evidence="2 3">
    <name type="scientific">Trichuris muris</name>
    <name type="common">Mouse whipworm</name>
    <dbReference type="NCBI Taxonomy" id="70415"/>
    <lineage>
        <taxon>Eukaryota</taxon>
        <taxon>Metazoa</taxon>
        <taxon>Ecdysozoa</taxon>
        <taxon>Nematoda</taxon>
        <taxon>Enoplea</taxon>
        <taxon>Dorylaimia</taxon>
        <taxon>Trichinellida</taxon>
        <taxon>Trichuridae</taxon>
        <taxon>Trichuris</taxon>
    </lineage>
</organism>
<feature type="region of interest" description="Disordered" evidence="1">
    <location>
        <begin position="58"/>
        <end position="97"/>
    </location>
</feature>